<evidence type="ECO:0000313" key="7">
    <source>
        <dbReference type="Proteomes" id="UP001485043"/>
    </source>
</evidence>
<dbReference type="Gene3D" id="3.20.20.190">
    <property type="entry name" value="Phosphatidylinositol (PI) phosphodiesterase"/>
    <property type="match status" value="1"/>
</dbReference>
<comment type="catalytic activity">
    <reaction evidence="3">
        <text>a sn-glycero-3-phosphodiester + H2O = an alcohol + sn-glycerol 3-phosphate + H(+)</text>
        <dbReference type="Rhea" id="RHEA:12969"/>
        <dbReference type="ChEBI" id="CHEBI:15377"/>
        <dbReference type="ChEBI" id="CHEBI:15378"/>
        <dbReference type="ChEBI" id="CHEBI:30879"/>
        <dbReference type="ChEBI" id="CHEBI:57597"/>
        <dbReference type="ChEBI" id="CHEBI:83408"/>
        <dbReference type="EC" id="3.1.4.46"/>
    </reaction>
</comment>
<comment type="caution">
    <text evidence="6">The sequence shown here is derived from an EMBL/GenBank/DDBJ whole genome shotgun (WGS) entry which is preliminary data.</text>
</comment>
<name>A0AAW1T685_9CHLO</name>
<gene>
    <name evidence="6" type="ORF">WJX84_005921</name>
</gene>
<dbReference type="AlphaFoldDB" id="A0AAW1T685"/>
<dbReference type="GO" id="GO:0006071">
    <property type="term" value="P:glycerol metabolic process"/>
    <property type="evidence" value="ECO:0007669"/>
    <property type="project" value="UniProtKB-KW"/>
</dbReference>
<keyword evidence="4" id="KW-0812">Transmembrane</keyword>
<dbReference type="PANTHER" id="PTHR46211:SF14">
    <property type="entry name" value="GLYCEROPHOSPHODIESTER PHOSPHODIESTERASE"/>
    <property type="match status" value="1"/>
</dbReference>
<protein>
    <recommendedName>
        <fullName evidence="1">glycerophosphodiester phosphodiesterase</fullName>
        <ecNumber evidence="1">3.1.4.46</ecNumber>
    </recommendedName>
</protein>
<reference evidence="6 7" key="1">
    <citation type="journal article" date="2024" name="Nat. Commun.">
        <title>Phylogenomics reveals the evolutionary origins of lichenization in chlorophyte algae.</title>
        <authorList>
            <person name="Puginier C."/>
            <person name="Libourel C."/>
            <person name="Otte J."/>
            <person name="Skaloud P."/>
            <person name="Haon M."/>
            <person name="Grisel S."/>
            <person name="Petersen M."/>
            <person name="Berrin J.G."/>
            <person name="Delaux P.M."/>
            <person name="Dal Grande F."/>
            <person name="Keller J."/>
        </authorList>
    </citation>
    <scope>NUCLEOTIDE SEQUENCE [LARGE SCALE GENOMIC DNA]</scope>
    <source>
        <strain evidence="6 7">SAG 2523</strain>
    </source>
</reference>
<dbReference type="Proteomes" id="UP001485043">
    <property type="component" value="Unassembled WGS sequence"/>
</dbReference>
<dbReference type="InterPro" id="IPR017946">
    <property type="entry name" value="PLC-like_Pdiesterase_TIM-brl"/>
</dbReference>
<dbReference type="EC" id="3.1.4.46" evidence="1"/>
<evidence type="ECO:0000256" key="2">
    <source>
        <dbReference type="ARBA" id="ARBA00022798"/>
    </source>
</evidence>
<evidence type="ECO:0000256" key="3">
    <source>
        <dbReference type="ARBA" id="ARBA00047512"/>
    </source>
</evidence>
<dbReference type="Pfam" id="PF03009">
    <property type="entry name" value="GDPD"/>
    <property type="match status" value="1"/>
</dbReference>
<dbReference type="GO" id="GO:0006629">
    <property type="term" value="P:lipid metabolic process"/>
    <property type="evidence" value="ECO:0007669"/>
    <property type="project" value="InterPro"/>
</dbReference>
<accession>A0AAW1T685</accession>
<dbReference type="InterPro" id="IPR030395">
    <property type="entry name" value="GP_PDE_dom"/>
</dbReference>
<sequence>MMFISLVLMARAWRLFVRLSILNTAGSVVFALCAWRFGLLKVIFMCTGSFMIWLFGMLLNQPDHNVGHRCGAMGFRGAHVENTVPALQNLIRRDNARPADNFSYIEFDIHETLDNKLVVLHDLDRVLRVSAAAPVNAAPLDALRQQGVALEGATVKDVTQAQLQSIHIAGREGLHVPTLGEFLRCCAQEGLRRSVAVEVKSLHSNAGRTELLTQLRLYKERYAAKLEDACPERKYPYFDWIAVISFPFFFAASFGEFGSECWRTWGLKFQLEGVNARSCVLHSLDLFAGVEP</sequence>
<keyword evidence="2" id="KW-0319">Glycerol metabolism</keyword>
<keyword evidence="4" id="KW-1133">Transmembrane helix</keyword>
<evidence type="ECO:0000256" key="1">
    <source>
        <dbReference type="ARBA" id="ARBA00012247"/>
    </source>
</evidence>
<dbReference type="GO" id="GO:0008889">
    <property type="term" value="F:glycerophosphodiester phosphodiesterase activity"/>
    <property type="evidence" value="ECO:0007669"/>
    <property type="project" value="UniProtKB-EC"/>
</dbReference>
<keyword evidence="7" id="KW-1185">Reference proteome</keyword>
<dbReference type="PANTHER" id="PTHR46211">
    <property type="entry name" value="GLYCEROPHOSPHORYL DIESTER PHOSPHODIESTERASE"/>
    <property type="match status" value="1"/>
</dbReference>
<feature type="transmembrane region" description="Helical" evidence="4">
    <location>
        <begin position="12"/>
        <end position="32"/>
    </location>
</feature>
<dbReference type="EMBL" id="JALJOV010000340">
    <property type="protein sequence ID" value="KAK9864547.1"/>
    <property type="molecule type" value="Genomic_DNA"/>
</dbReference>
<evidence type="ECO:0000259" key="5">
    <source>
        <dbReference type="Pfam" id="PF03009"/>
    </source>
</evidence>
<dbReference type="SUPFAM" id="SSF51695">
    <property type="entry name" value="PLC-like phosphodiesterases"/>
    <property type="match status" value="1"/>
</dbReference>
<feature type="transmembrane region" description="Helical" evidence="4">
    <location>
        <begin position="38"/>
        <end position="59"/>
    </location>
</feature>
<proteinExistence type="predicted"/>
<evidence type="ECO:0000313" key="6">
    <source>
        <dbReference type="EMBL" id="KAK9864547.1"/>
    </source>
</evidence>
<organism evidence="6 7">
    <name type="scientific">Apatococcus fuscideae</name>
    <dbReference type="NCBI Taxonomy" id="2026836"/>
    <lineage>
        <taxon>Eukaryota</taxon>
        <taxon>Viridiplantae</taxon>
        <taxon>Chlorophyta</taxon>
        <taxon>core chlorophytes</taxon>
        <taxon>Trebouxiophyceae</taxon>
        <taxon>Chlorellales</taxon>
        <taxon>Chlorellaceae</taxon>
        <taxon>Apatococcus</taxon>
    </lineage>
</organism>
<keyword evidence="4" id="KW-0472">Membrane</keyword>
<evidence type="ECO:0000256" key="4">
    <source>
        <dbReference type="SAM" id="Phobius"/>
    </source>
</evidence>
<feature type="domain" description="GP-PDE" evidence="5">
    <location>
        <begin position="74"/>
        <end position="210"/>
    </location>
</feature>